<dbReference type="RefSeq" id="WP_072751443.1">
    <property type="nucleotide sequence ID" value="NZ_FOAW01000007.1"/>
</dbReference>
<evidence type="ECO:0000256" key="1">
    <source>
        <dbReference type="SAM" id="SignalP"/>
    </source>
</evidence>
<dbReference type="EMBL" id="FOAW01000007">
    <property type="protein sequence ID" value="SEL26913.1"/>
    <property type="molecule type" value="Genomic_DNA"/>
</dbReference>
<organism evidence="2 3">
    <name type="scientific">Rhodococcus maanshanensis</name>
    <dbReference type="NCBI Taxonomy" id="183556"/>
    <lineage>
        <taxon>Bacteria</taxon>
        <taxon>Bacillati</taxon>
        <taxon>Actinomycetota</taxon>
        <taxon>Actinomycetes</taxon>
        <taxon>Mycobacteriales</taxon>
        <taxon>Nocardiaceae</taxon>
        <taxon>Rhodococcus</taxon>
    </lineage>
</organism>
<gene>
    <name evidence="2" type="ORF">SAMN05444583_107144</name>
</gene>
<keyword evidence="3" id="KW-1185">Reference proteome</keyword>
<dbReference type="AlphaFoldDB" id="A0A1H7NTM6"/>
<dbReference type="Proteomes" id="UP000198677">
    <property type="component" value="Unassembled WGS sequence"/>
</dbReference>
<feature type="chain" id="PRO_5011587919" description="MspA protein" evidence="1">
    <location>
        <begin position="33"/>
        <end position="135"/>
    </location>
</feature>
<proteinExistence type="predicted"/>
<dbReference type="PROSITE" id="PS51318">
    <property type="entry name" value="TAT"/>
    <property type="match status" value="1"/>
</dbReference>
<name>A0A1H7NTM6_9NOCA</name>
<dbReference type="InterPro" id="IPR006311">
    <property type="entry name" value="TAT_signal"/>
</dbReference>
<reference evidence="3" key="1">
    <citation type="submission" date="2016-10" db="EMBL/GenBank/DDBJ databases">
        <authorList>
            <person name="Varghese N."/>
            <person name="Submissions S."/>
        </authorList>
    </citation>
    <scope>NUCLEOTIDE SEQUENCE [LARGE SCALE GENOMIC DNA]</scope>
    <source>
        <strain evidence="3">DSM 44675</strain>
    </source>
</reference>
<sequence>MLTRRNVRAPAALLIAGAAVAGSLLAAPVAGAATPMGGQIGTDPACGPVAAGPTGTIKIHNAQTPSGLGGIIVRNFFQFPGGTTPSVSLDPGDIRTIIVTTGPAAGGFGIGQVGGSYQLPGGITCVLNVPLVLEP</sequence>
<evidence type="ECO:0000313" key="2">
    <source>
        <dbReference type="EMBL" id="SEL26913.1"/>
    </source>
</evidence>
<accession>A0A1H7NTM6</accession>
<evidence type="ECO:0008006" key="4">
    <source>
        <dbReference type="Google" id="ProtNLM"/>
    </source>
</evidence>
<protein>
    <recommendedName>
        <fullName evidence="4">MspA protein</fullName>
    </recommendedName>
</protein>
<keyword evidence="1" id="KW-0732">Signal</keyword>
<feature type="signal peptide" evidence="1">
    <location>
        <begin position="1"/>
        <end position="32"/>
    </location>
</feature>
<evidence type="ECO:0000313" key="3">
    <source>
        <dbReference type="Proteomes" id="UP000198677"/>
    </source>
</evidence>